<keyword evidence="3" id="KW-1185">Reference proteome</keyword>
<dbReference type="EMBL" id="JAFCIX010000555">
    <property type="protein sequence ID" value="KAH6587657.1"/>
    <property type="molecule type" value="Genomic_DNA"/>
</dbReference>
<gene>
    <name evidence="2" type="ORF">BASA50_011261</name>
</gene>
<feature type="region of interest" description="Disordered" evidence="1">
    <location>
        <begin position="22"/>
        <end position="42"/>
    </location>
</feature>
<evidence type="ECO:0000313" key="2">
    <source>
        <dbReference type="EMBL" id="KAH6587657.1"/>
    </source>
</evidence>
<feature type="region of interest" description="Disordered" evidence="1">
    <location>
        <begin position="133"/>
        <end position="157"/>
    </location>
</feature>
<feature type="compositionally biased region" description="Polar residues" evidence="1">
    <location>
        <begin position="22"/>
        <end position="35"/>
    </location>
</feature>
<evidence type="ECO:0000256" key="1">
    <source>
        <dbReference type="SAM" id="MobiDB-lite"/>
    </source>
</evidence>
<dbReference type="Gene3D" id="1.10.472.10">
    <property type="entry name" value="Cyclin-like"/>
    <property type="match status" value="1"/>
</dbReference>
<sequence>MIVQSQSLALATTHITRYSSPLTPATVSANHSPSQAHDRHRNRKHLLDDDTAAPLCMPVSSALDTTANRKRRLTSLSTDKQCSSGICNSSISVDVNASSTTPHTSISGIAPAELSLSSQRTINCTLPMMLQKTAGISPSSPDKKTDRGVASDDADPSMVQTNRGLAMLESLVDTAIRMISALNTSDIDTQHTAPIRTFVIEVLNRCPASFSSMAVALLYIHRLMKTLNLPCTVRGWCSETCSASSRPVVIGKVVISAVKCAPLTPVSATPNLVPTSFSYPPISNASVKDSHSSNENRSIENTTLSFSRCGRRIFSAALLLAHKHHSEPTFGTRVWARRLGLDTCDVHTSETALLNAIQHNTFVHVDEYHHWIKAITNRIDTHPFSVDHCILCNQQLLSTSIAHLVVECKQVTGHRIQSGLVPAIQKSRLRLLGRALDPGVENVYTWLRGGVLNGEADLDQRWLDRTVEHESMGTRHDNRADGSTVS</sequence>
<dbReference type="Proteomes" id="UP001648503">
    <property type="component" value="Unassembled WGS sequence"/>
</dbReference>
<protein>
    <recommendedName>
        <fullName evidence="4">Reverse transcriptase zinc-binding domain-containing protein</fullName>
    </recommendedName>
</protein>
<evidence type="ECO:0008006" key="4">
    <source>
        <dbReference type="Google" id="ProtNLM"/>
    </source>
</evidence>
<proteinExistence type="predicted"/>
<feature type="compositionally biased region" description="Basic and acidic residues" evidence="1">
    <location>
        <begin position="141"/>
        <end position="150"/>
    </location>
</feature>
<evidence type="ECO:0000313" key="3">
    <source>
        <dbReference type="Proteomes" id="UP001648503"/>
    </source>
</evidence>
<comment type="caution">
    <text evidence="2">The sequence shown here is derived from an EMBL/GenBank/DDBJ whole genome shotgun (WGS) entry which is preliminary data.</text>
</comment>
<organism evidence="2 3">
    <name type="scientific">Batrachochytrium salamandrivorans</name>
    <dbReference type="NCBI Taxonomy" id="1357716"/>
    <lineage>
        <taxon>Eukaryota</taxon>
        <taxon>Fungi</taxon>
        <taxon>Fungi incertae sedis</taxon>
        <taxon>Chytridiomycota</taxon>
        <taxon>Chytridiomycota incertae sedis</taxon>
        <taxon>Chytridiomycetes</taxon>
        <taxon>Rhizophydiales</taxon>
        <taxon>Rhizophydiales incertae sedis</taxon>
        <taxon>Batrachochytrium</taxon>
    </lineage>
</organism>
<accession>A0ABQ8EYW7</accession>
<name>A0ABQ8EYW7_9FUNG</name>
<reference evidence="2 3" key="1">
    <citation type="submission" date="2021-02" db="EMBL/GenBank/DDBJ databases">
        <title>Variation within the Batrachochytrium salamandrivorans European outbreak.</title>
        <authorList>
            <person name="Kelly M."/>
            <person name="Pasmans F."/>
            <person name="Shea T.P."/>
            <person name="Munoz J.F."/>
            <person name="Carranza S."/>
            <person name="Cuomo C.A."/>
            <person name="Martel A."/>
        </authorList>
    </citation>
    <scope>NUCLEOTIDE SEQUENCE [LARGE SCALE GENOMIC DNA]</scope>
    <source>
        <strain evidence="2 3">AMFP18/2</strain>
    </source>
</reference>